<feature type="compositionally biased region" description="Polar residues" evidence="2">
    <location>
        <begin position="1612"/>
        <end position="1621"/>
    </location>
</feature>
<feature type="compositionally biased region" description="Polar residues" evidence="2">
    <location>
        <begin position="1485"/>
        <end position="1501"/>
    </location>
</feature>
<dbReference type="OrthoDB" id="6381435at2759"/>
<feature type="compositionally biased region" description="Basic and acidic residues" evidence="2">
    <location>
        <begin position="1369"/>
        <end position="1378"/>
    </location>
</feature>
<dbReference type="Proteomes" id="UP000318571">
    <property type="component" value="Chromosome 12"/>
</dbReference>
<dbReference type="OMA" id="SWETQSK"/>
<evidence type="ECO:0000256" key="1">
    <source>
        <dbReference type="SAM" id="Coils"/>
    </source>
</evidence>
<gene>
    <name evidence="3" type="ORF">TCAL_04328</name>
</gene>
<name>A0A553PT35_TIGCA</name>
<evidence type="ECO:0000313" key="3">
    <source>
        <dbReference type="EMBL" id="TRY80838.1"/>
    </source>
</evidence>
<feature type="compositionally biased region" description="Low complexity" evidence="2">
    <location>
        <begin position="1533"/>
        <end position="1545"/>
    </location>
</feature>
<feature type="compositionally biased region" description="Polar residues" evidence="2">
    <location>
        <begin position="1397"/>
        <end position="1411"/>
    </location>
</feature>
<feature type="compositionally biased region" description="Basic residues" evidence="2">
    <location>
        <begin position="1506"/>
        <end position="1521"/>
    </location>
</feature>
<accession>A0A553PT35</accession>
<dbReference type="InterPro" id="IPR049885">
    <property type="entry name" value="MTCL1-3"/>
</dbReference>
<feature type="region of interest" description="Disordered" evidence="2">
    <location>
        <begin position="798"/>
        <end position="821"/>
    </location>
</feature>
<dbReference type="PANTHER" id="PTHR15742">
    <property type="entry name" value="GIRDIN"/>
    <property type="match status" value="1"/>
</dbReference>
<feature type="compositionally biased region" description="Basic and acidic residues" evidence="2">
    <location>
        <begin position="878"/>
        <end position="887"/>
    </location>
</feature>
<sequence>MPVNSTSTGATYGKSSDPLCPLGFHPQIRWPTRCKRCFRDYKEHSDSLDKQKYADCDRDDPNSWIGRRTGFQKSKSLDVTMESSRRMALLSKPSSIDEPSGENGNRSDGHPETEVATRRSDVPQPVPRSRSVQPDSLPEPTDPRQRPGPSSDNQTRYSSTPRGCDHENEISKLKARLDELNKENQRLVQAYDEASGRKDMNFEAAKANETSMELRKAKDKLREHEIAVSDLSKEKKGLLLRVRELEKAASKVTSVSERQKTIVELETKLKYIENKCKNLERENDKLTHSVQNLEGELEEVQDNFREDEADEYRNLRRELELTAKNCRVLHFKLKKTEKSLQEVTTEKDDLELTLKQGGTGGSSTMDYLGKIKRLEKELEQKSQIISRYESHVCDPRGTRKISPGLSKTSSVDRGLEEQLLKDLQDAIERENDLKEQLNIAEEENNDMRLKMSRFEDENESLLQQVKKMSVAGKPKRRSPSPAAASKFGPTVNASNAEDDVAEVKLQLELTEREAEVLRKKVENLLSENLKINKELKTAKSDLSKVSNGGDLKYSNAGQLQTELTETRMKLVQKERQLEVLESQLKYGGGKSVKRSASDEAALKRLEVVEKEAEILRQQNSALMAEKGASSARGPDQANKISALETQKRQLERKIEELEQLNKSLQREASEKTNLSREKSLATSELNKVREQLATETRKVRSLQQEKEAETAKFEKVQRDSVAFQKEKRYLEEEKSRFQSMVTLLESDQKSLKAEYHQLQLDHHSLKGKNTSNLQQTQEGMKAFKEQIDVLKKELLDEKTKNKENKKQMDEAAKKSTKEDVERLQDRIKDLEEKWAKSKRINQQRKDKIDGLEKQLEENKKCLPGDVRALRDKLHQAEKKLSDQEKKMQTSKSSSQDDSDLVQKFELMEEAYVIEKANLQSALEAEQATLAQIKQDHAVVQQELSALRHTYNTKADDWIKEKLDIQRRVRELEDSIRSSAGGGWDLERERFKQIIEDRDNQITQLKIEGDVARSQSSSLRKEADDLKFKLQDYEKMSKFQKAVSSDSDVVTELKSQLDSVKKELTKEQKDKKAEANMIRMKYDSKIALLSEEISVLKAQSSKYRRERQTYKEMMEGLQKSKATKGDTESTDRERAADMLYKMHVLEDELSEAKLETSRAKAETLSQQSKYEVDMAELKSKINEMEESALIESGRARIAGTRTKMELAWQKERDGQRKLINELSTMSRDLKATLFELEKERDRERLETKRKLETMKASFEEEQEDTRKQLTELQYDLLELRDAHAKLRTTNDKLKRDKDRFEKEKDEFKSLVKEKSRSEQGEEKKVKRLIDSLKEFLETLRKSGHLAGGSVGQLAGKLKVSLEELEQLQKMNEEERERSTSRRNGSRRAGSLDGDGSESPASRSSLKPTSQRRQLYRKTLSVSDTISENDSMWKSQDSTGSRESLGSNASIPLPVPVRTRSTGHGSESGYSSDYNNIRRIERDTSVDRLSSGSKESNRSTQSEWVGRDKRKKSGLIGKLKKLTRGLSAERSREFGSGSDISSVSVASNAPTAPRTPGGSSSGAAAQGNKSATLPRNSGSSANEPFDQYFKKASTSGLGTQRTAPATPNRESHSRVNTSSSYRR</sequence>
<evidence type="ECO:0000313" key="4">
    <source>
        <dbReference type="Proteomes" id="UP000318571"/>
    </source>
</evidence>
<feature type="compositionally biased region" description="Polar residues" evidence="2">
    <location>
        <begin position="1457"/>
        <end position="1473"/>
    </location>
</feature>
<feature type="region of interest" description="Disordered" evidence="2">
    <location>
        <begin position="1367"/>
        <end position="1621"/>
    </location>
</feature>
<keyword evidence="4" id="KW-1185">Reference proteome</keyword>
<feature type="region of interest" description="Disordered" evidence="2">
    <location>
        <begin position="44"/>
        <end position="168"/>
    </location>
</feature>
<feature type="compositionally biased region" description="Basic and acidic residues" evidence="2">
    <location>
        <begin position="105"/>
        <end position="121"/>
    </location>
</feature>
<proteinExistence type="predicted"/>
<feature type="coiled-coil region" evidence="1">
    <location>
        <begin position="1141"/>
        <end position="1186"/>
    </location>
</feature>
<feature type="coiled-coil region" evidence="1">
    <location>
        <begin position="170"/>
        <end position="391"/>
    </location>
</feature>
<dbReference type="EMBL" id="VCGU01000001">
    <property type="protein sequence ID" value="TRY80838.1"/>
    <property type="molecule type" value="Genomic_DNA"/>
</dbReference>
<comment type="caution">
    <text evidence="3">The sequence shown here is derived from an EMBL/GenBank/DDBJ whole genome shotgun (WGS) entry which is preliminary data.</text>
</comment>
<feature type="region of interest" description="Disordered" evidence="2">
    <location>
        <begin position="469"/>
        <end position="491"/>
    </location>
</feature>
<feature type="compositionally biased region" description="Polar residues" evidence="2">
    <location>
        <begin position="148"/>
        <end position="161"/>
    </location>
</feature>
<feature type="compositionally biased region" description="Basic and acidic residues" evidence="2">
    <location>
        <begin position="1474"/>
        <end position="1484"/>
    </location>
</feature>
<feature type="compositionally biased region" description="Polar residues" evidence="2">
    <location>
        <begin position="1418"/>
        <end position="1448"/>
    </location>
</feature>
<feature type="region of interest" description="Disordered" evidence="2">
    <location>
        <begin position="1302"/>
        <end position="1323"/>
    </location>
</feature>
<feature type="region of interest" description="Disordered" evidence="2">
    <location>
        <begin position="878"/>
        <end position="898"/>
    </location>
</feature>
<dbReference type="Gene3D" id="1.10.287.1490">
    <property type="match status" value="1"/>
</dbReference>
<feature type="compositionally biased region" description="Polar residues" evidence="2">
    <location>
        <begin position="1590"/>
        <end position="1603"/>
    </location>
</feature>
<dbReference type="PANTHER" id="PTHR15742:SF5">
    <property type="entry name" value="GIRDIN"/>
    <property type="match status" value="1"/>
</dbReference>
<feature type="compositionally biased region" description="Polar residues" evidence="2">
    <location>
        <begin position="1571"/>
        <end position="1580"/>
    </location>
</feature>
<feature type="compositionally biased region" description="Polar residues" evidence="2">
    <location>
        <begin position="1"/>
        <end position="14"/>
    </location>
</feature>
<feature type="region of interest" description="Disordered" evidence="2">
    <location>
        <begin position="1"/>
        <end position="24"/>
    </location>
</feature>
<protein>
    <submittedName>
        <fullName evidence="3">Uncharacterized protein</fullName>
    </submittedName>
</protein>
<keyword evidence="1" id="KW-0175">Coiled coil</keyword>
<feature type="compositionally biased region" description="Basic and acidic residues" evidence="2">
    <location>
        <begin position="44"/>
        <end position="61"/>
    </location>
</feature>
<feature type="coiled-coil region" evidence="1">
    <location>
        <begin position="1015"/>
        <end position="1105"/>
    </location>
</feature>
<reference evidence="3 4" key="1">
    <citation type="journal article" date="2018" name="Nat. Ecol. Evol.">
        <title>Genomic signatures of mitonuclear coevolution across populations of Tigriopus californicus.</title>
        <authorList>
            <person name="Barreto F.S."/>
            <person name="Watson E.T."/>
            <person name="Lima T.G."/>
            <person name="Willett C.S."/>
            <person name="Edmands S."/>
            <person name="Li W."/>
            <person name="Burton R.S."/>
        </authorList>
    </citation>
    <scope>NUCLEOTIDE SEQUENCE [LARGE SCALE GENOMIC DNA]</scope>
    <source>
        <strain evidence="3 4">San Diego</strain>
    </source>
</reference>
<organism evidence="3 4">
    <name type="scientific">Tigriopus californicus</name>
    <name type="common">Marine copepod</name>
    <dbReference type="NCBI Taxonomy" id="6832"/>
    <lineage>
        <taxon>Eukaryota</taxon>
        <taxon>Metazoa</taxon>
        <taxon>Ecdysozoa</taxon>
        <taxon>Arthropoda</taxon>
        <taxon>Crustacea</taxon>
        <taxon>Multicrustacea</taxon>
        <taxon>Hexanauplia</taxon>
        <taxon>Copepoda</taxon>
        <taxon>Harpacticoida</taxon>
        <taxon>Harpacticidae</taxon>
        <taxon>Tigriopus</taxon>
    </lineage>
</organism>
<evidence type="ECO:0000256" key="2">
    <source>
        <dbReference type="SAM" id="MobiDB-lite"/>
    </source>
</evidence>
<feature type="compositionally biased region" description="Low complexity" evidence="2">
    <location>
        <begin position="1555"/>
        <end position="1569"/>
    </location>
</feature>